<dbReference type="PANTHER" id="PTHR30126">
    <property type="entry name" value="HTH-TYPE TRANSCRIPTIONAL REGULATOR"/>
    <property type="match status" value="1"/>
</dbReference>
<reference evidence="6 7" key="1">
    <citation type="submission" date="2016-11" db="EMBL/GenBank/DDBJ databases">
        <authorList>
            <person name="Jaros S."/>
            <person name="Januszkiewicz K."/>
            <person name="Wedrychowicz H."/>
        </authorList>
    </citation>
    <scope>NUCLEOTIDE SEQUENCE [LARGE SCALE GENOMIC DNA]</scope>
    <source>
        <strain evidence="6 7">DSM 19980</strain>
    </source>
</reference>
<evidence type="ECO:0000313" key="7">
    <source>
        <dbReference type="Proteomes" id="UP000184346"/>
    </source>
</evidence>
<evidence type="ECO:0000256" key="1">
    <source>
        <dbReference type="ARBA" id="ARBA00009437"/>
    </source>
</evidence>
<dbReference type="PROSITE" id="PS50931">
    <property type="entry name" value="HTH_LYSR"/>
    <property type="match status" value="1"/>
</dbReference>
<dbReference type="EMBL" id="FQUJ01000003">
    <property type="protein sequence ID" value="SHE53453.1"/>
    <property type="molecule type" value="Genomic_DNA"/>
</dbReference>
<organism evidence="6 7">
    <name type="scientific">Modicisalibacter ilicicola DSM 19980</name>
    <dbReference type="NCBI Taxonomy" id="1121942"/>
    <lineage>
        <taxon>Bacteria</taxon>
        <taxon>Pseudomonadati</taxon>
        <taxon>Pseudomonadota</taxon>
        <taxon>Gammaproteobacteria</taxon>
        <taxon>Oceanospirillales</taxon>
        <taxon>Halomonadaceae</taxon>
        <taxon>Modicisalibacter</taxon>
    </lineage>
</organism>
<keyword evidence="2" id="KW-0805">Transcription regulation</keyword>
<dbReference type="GO" id="GO:0000976">
    <property type="term" value="F:transcription cis-regulatory region binding"/>
    <property type="evidence" value="ECO:0007669"/>
    <property type="project" value="TreeGrafter"/>
</dbReference>
<dbReference type="RefSeq" id="WP_072819540.1">
    <property type="nucleotide sequence ID" value="NZ_FQUJ01000003.1"/>
</dbReference>
<dbReference type="Proteomes" id="UP000184346">
    <property type="component" value="Unassembled WGS sequence"/>
</dbReference>
<dbReference type="InterPro" id="IPR005119">
    <property type="entry name" value="LysR_subst-bd"/>
</dbReference>
<feature type="domain" description="HTH lysR-type" evidence="5">
    <location>
        <begin position="1"/>
        <end position="58"/>
    </location>
</feature>
<evidence type="ECO:0000256" key="4">
    <source>
        <dbReference type="ARBA" id="ARBA00023163"/>
    </source>
</evidence>
<evidence type="ECO:0000256" key="3">
    <source>
        <dbReference type="ARBA" id="ARBA00023125"/>
    </source>
</evidence>
<dbReference type="Pfam" id="PF00126">
    <property type="entry name" value="HTH_1"/>
    <property type="match status" value="1"/>
</dbReference>
<evidence type="ECO:0000256" key="2">
    <source>
        <dbReference type="ARBA" id="ARBA00023015"/>
    </source>
</evidence>
<keyword evidence="4" id="KW-0804">Transcription</keyword>
<dbReference type="Pfam" id="PF03466">
    <property type="entry name" value="LysR_substrate"/>
    <property type="match status" value="1"/>
</dbReference>
<dbReference type="InterPro" id="IPR036390">
    <property type="entry name" value="WH_DNA-bd_sf"/>
</dbReference>
<dbReference type="Gene3D" id="1.10.10.10">
    <property type="entry name" value="Winged helix-like DNA-binding domain superfamily/Winged helix DNA-binding domain"/>
    <property type="match status" value="1"/>
</dbReference>
<dbReference type="SUPFAM" id="SSF46785">
    <property type="entry name" value="Winged helix' DNA-binding domain"/>
    <property type="match status" value="1"/>
</dbReference>
<dbReference type="PANTHER" id="PTHR30126:SF2">
    <property type="entry name" value="HTH-TYPE TRANSCRIPTIONAL REGULATOR YJIE"/>
    <property type="match status" value="1"/>
</dbReference>
<dbReference type="InterPro" id="IPR000847">
    <property type="entry name" value="LysR_HTH_N"/>
</dbReference>
<name>A0A1M4UA58_9GAMM</name>
<dbReference type="PRINTS" id="PR00039">
    <property type="entry name" value="HTHLYSR"/>
</dbReference>
<protein>
    <submittedName>
        <fullName evidence="6">DNA-binding transcriptional regulator, LysR family</fullName>
    </submittedName>
</protein>
<comment type="similarity">
    <text evidence="1">Belongs to the LysR transcriptional regulatory family.</text>
</comment>
<keyword evidence="7" id="KW-1185">Reference proteome</keyword>
<dbReference type="GO" id="GO:0003700">
    <property type="term" value="F:DNA-binding transcription factor activity"/>
    <property type="evidence" value="ECO:0007669"/>
    <property type="project" value="InterPro"/>
</dbReference>
<dbReference type="CDD" id="cd05466">
    <property type="entry name" value="PBP2_LTTR_substrate"/>
    <property type="match status" value="1"/>
</dbReference>
<dbReference type="InterPro" id="IPR036388">
    <property type="entry name" value="WH-like_DNA-bd_sf"/>
</dbReference>
<dbReference type="SUPFAM" id="SSF53850">
    <property type="entry name" value="Periplasmic binding protein-like II"/>
    <property type="match status" value="1"/>
</dbReference>
<evidence type="ECO:0000259" key="5">
    <source>
        <dbReference type="PROSITE" id="PS50931"/>
    </source>
</evidence>
<accession>A0A1M4UA58</accession>
<dbReference type="OrthoDB" id="6971749at2"/>
<evidence type="ECO:0000313" key="6">
    <source>
        <dbReference type="EMBL" id="SHE53453.1"/>
    </source>
</evidence>
<gene>
    <name evidence="6" type="ORF">SAMN02745148_00556</name>
</gene>
<sequence>MKIEWIEDFLALIEAGTFSHAAERRHVTQPAFSRRIRQLEEWLGVELIDRQATHLRLTPQGRLHEPQLRDWLARLYALRSRMRAEAIHGRRAVLTTQHTLTVSYLPRLLRYFRHHAPDARLQVRSSNRADCINDFERGEADLMVCSELQGMPLLTERRDIERLELGQEQLIPVSATDHAGRPLHEPHPYDPLPLIGYDRDSFLGSALATPFMFDIQRRFDIELVCETAFTIGIKELALSGLGIGWLPHGLIEGELESGKLVSLLDVLGGPMLAVAGYRHTTQSFEAAERLWALMQEAPPAV</sequence>
<keyword evidence="3 6" id="KW-0238">DNA-binding</keyword>
<proteinExistence type="inferred from homology"/>
<dbReference type="STRING" id="1121942.SAMN02745148_00556"/>
<dbReference type="AlphaFoldDB" id="A0A1M4UA58"/>
<dbReference type="Gene3D" id="3.40.190.10">
    <property type="entry name" value="Periplasmic binding protein-like II"/>
    <property type="match status" value="2"/>
</dbReference>